<sequence>MCDPKIVTKDGFASQGLESRRLTPQGLLHFEDIGRENLDVAMEVLFACFEDEVSKEAIRTVFHAYLKGEISHSSLVYEGGTIEIKEQYLYRDREAKPVAVGGLYKESERALDDICLNWSGVVAQARRKHYGLEVLQHLEQVAISQGFNSLSVWKEEESGNFEDLSPQQRMYLKFGMQDYGERFPYVWEGVATTEMWLSKKPLKREAWCVFP</sequence>
<evidence type="ECO:0000313" key="2">
    <source>
        <dbReference type="EMBL" id="NMC63882.1"/>
    </source>
</evidence>
<dbReference type="Proteomes" id="UP000524246">
    <property type="component" value="Unassembled WGS sequence"/>
</dbReference>
<dbReference type="AlphaFoldDB" id="A0A7X9IL51"/>
<dbReference type="InterPro" id="IPR016181">
    <property type="entry name" value="Acyl_CoA_acyltransferase"/>
</dbReference>
<reference evidence="2 3" key="1">
    <citation type="journal article" date="2020" name="Biotechnol. Biofuels">
        <title>New insights from the biogas microbiome by comprehensive genome-resolved metagenomics of nearly 1600 species originating from multiple anaerobic digesters.</title>
        <authorList>
            <person name="Campanaro S."/>
            <person name="Treu L."/>
            <person name="Rodriguez-R L.M."/>
            <person name="Kovalovszki A."/>
            <person name="Ziels R.M."/>
            <person name="Maus I."/>
            <person name="Zhu X."/>
            <person name="Kougias P.G."/>
            <person name="Basile A."/>
            <person name="Luo G."/>
            <person name="Schluter A."/>
            <person name="Konstantinidis K.T."/>
            <person name="Angelidaki I."/>
        </authorList>
    </citation>
    <scope>NUCLEOTIDE SEQUENCE [LARGE SCALE GENOMIC DNA]</scope>
    <source>
        <strain evidence="2">AS27yjCOA_65</strain>
    </source>
</reference>
<dbReference type="EMBL" id="JAAZON010000547">
    <property type="protein sequence ID" value="NMC63882.1"/>
    <property type="molecule type" value="Genomic_DNA"/>
</dbReference>
<dbReference type="SUPFAM" id="SSF55729">
    <property type="entry name" value="Acyl-CoA N-acyltransferases (Nat)"/>
    <property type="match status" value="1"/>
</dbReference>
<evidence type="ECO:0000313" key="3">
    <source>
        <dbReference type="Proteomes" id="UP000524246"/>
    </source>
</evidence>
<organism evidence="2 3">
    <name type="scientific">SAR324 cluster bacterium</name>
    <dbReference type="NCBI Taxonomy" id="2024889"/>
    <lineage>
        <taxon>Bacteria</taxon>
        <taxon>Deltaproteobacteria</taxon>
        <taxon>SAR324 cluster</taxon>
    </lineage>
</organism>
<accession>A0A7X9IL51</accession>
<protein>
    <recommendedName>
        <fullName evidence="1">N-acetyltransferase domain-containing protein</fullName>
    </recommendedName>
</protein>
<proteinExistence type="predicted"/>
<evidence type="ECO:0000259" key="1">
    <source>
        <dbReference type="PROSITE" id="PS51186"/>
    </source>
</evidence>
<dbReference type="InterPro" id="IPR000182">
    <property type="entry name" value="GNAT_dom"/>
</dbReference>
<dbReference type="GO" id="GO:0016747">
    <property type="term" value="F:acyltransferase activity, transferring groups other than amino-acyl groups"/>
    <property type="evidence" value="ECO:0007669"/>
    <property type="project" value="InterPro"/>
</dbReference>
<feature type="domain" description="N-acetyltransferase" evidence="1">
    <location>
        <begin position="28"/>
        <end position="200"/>
    </location>
</feature>
<name>A0A7X9IL51_9DELT</name>
<comment type="caution">
    <text evidence="2">The sequence shown here is derived from an EMBL/GenBank/DDBJ whole genome shotgun (WGS) entry which is preliminary data.</text>
</comment>
<dbReference type="PROSITE" id="PS51186">
    <property type="entry name" value="GNAT"/>
    <property type="match status" value="1"/>
</dbReference>
<dbReference type="Gene3D" id="3.40.630.30">
    <property type="match status" value="1"/>
</dbReference>
<gene>
    <name evidence="2" type="ORF">GYA55_12030</name>
</gene>